<reference evidence="2" key="2">
    <citation type="submission" date="2018-08" db="UniProtKB">
        <authorList>
            <consortium name="EnsemblPlants"/>
        </authorList>
    </citation>
    <scope>IDENTIFICATION</scope>
    <source>
        <strain evidence="2">Yugu1</strain>
    </source>
</reference>
<evidence type="ECO:0000313" key="2">
    <source>
        <dbReference type="EnsemblPlants" id="KQL05327"/>
    </source>
</evidence>
<dbReference type="Proteomes" id="UP000004995">
    <property type="component" value="Unassembled WGS sequence"/>
</dbReference>
<sequence length="117" mass="12798">MFPSKLLACSWHGHHRLAADSCTQHAGFDPNTQHPGLGFIARNHLGEVAFSGWCGDRLCSSAEEVECLAALIGINRACSVFMGPIWLELDCLTVQAFNDGTLNRSPRSIIIEEVKKC</sequence>
<dbReference type="HOGENOM" id="CLU_2089010_0_0_1"/>
<protein>
    <recommendedName>
        <fullName evidence="1">RNase H type-1 domain-containing protein</fullName>
    </recommendedName>
</protein>
<keyword evidence="3" id="KW-1185">Reference proteome</keyword>
<evidence type="ECO:0000313" key="3">
    <source>
        <dbReference type="Proteomes" id="UP000004995"/>
    </source>
</evidence>
<name>K3XQF0_SETIT</name>
<dbReference type="eggNOG" id="ENOG502R4XN">
    <property type="taxonomic scope" value="Eukaryota"/>
</dbReference>
<feature type="domain" description="RNase H type-1" evidence="1">
    <location>
        <begin position="28"/>
        <end position="115"/>
    </location>
</feature>
<dbReference type="Gramene" id="KQL05327">
    <property type="protein sequence ID" value="KQL05327"/>
    <property type="gene ID" value="SETIT_004135mg"/>
</dbReference>
<dbReference type="GO" id="GO:0003676">
    <property type="term" value="F:nucleic acid binding"/>
    <property type="evidence" value="ECO:0007669"/>
    <property type="project" value="InterPro"/>
</dbReference>
<dbReference type="Pfam" id="PF13456">
    <property type="entry name" value="RVT_3"/>
    <property type="match status" value="1"/>
</dbReference>
<proteinExistence type="predicted"/>
<dbReference type="InterPro" id="IPR002156">
    <property type="entry name" value="RNaseH_domain"/>
</dbReference>
<dbReference type="GO" id="GO:0004523">
    <property type="term" value="F:RNA-DNA hybrid ribonuclease activity"/>
    <property type="evidence" value="ECO:0007669"/>
    <property type="project" value="InterPro"/>
</dbReference>
<evidence type="ECO:0000259" key="1">
    <source>
        <dbReference type="Pfam" id="PF13456"/>
    </source>
</evidence>
<dbReference type="AlphaFoldDB" id="K3XQF0"/>
<dbReference type="EnsemblPlants" id="KQL05327">
    <property type="protein sequence ID" value="KQL05327"/>
    <property type="gene ID" value="SETIT_004135mg"/>
</dbReference>
<dbReference type="EMBL" id="AGNK02003089">
    <property type="status" value="NOT_ANNOTATED_CDS"/>
    <property type="molecule type" value="Genomic_DNA"/>
</dbReference>
<accession>K3XQF0</accession>
<reference evidence="3" key="1">
    <citation type="journal article" date="2012" name="Nat. Biotechnol.">
        <title>Reference genome sequence of the model plant Setaria.</title>
        <authorList>
            <person name="Bennetzen J.L."/>
            <person name="Schmutz J."/>
            <person name="Wang H."/>
            <person name="Percifield R."/>
            <person name="Hawkins J."/>
            <person name="Pontaroli A.C."/>
            <person name="Estep M."/>
            <person name="Feng L."/>
            <person name="Vaughn J.N."/>
            <person name="Grimwood J."/>
            <person name="Jenkins J."/>
            <person name="Barry K."/>
            <person name="Lindquist E."/>
            <person name="Hellsten U."/>
            <person name="Deshpande S."/>
            <person name="Wang X."/>
            <person name="Wu X."/>
            <person name="Mitros T."/>
            <person name="Triplett J."/>
            <person name="Yang X."/>
            <person name="Ye C.Y."/>
            <person name="Mauro-Herrera M."/>
            <person name="Wang L."/>
            <person name="Li P."/>
            <person name="Sharma M."/>
            <person name="Sharma R."/>
            <person name="Ronald P.C."/>
            <person name="Panaud O."/>
            <person name="Kellogg E.A."/>
            <person name="Brutnell T.P."/>
            <person name="Doust A.N."/>
            <person name="Tuskan G.A."/>
            <person name="Rokhsar D."/>
            <person name="Devos K.M."/>
        </authorList>
    </citation>
    <scope>NUCLEOTIDE SEQUENCE [LARGE SCALE GENOMIC DNA]</scope>
    <source>
        <strain evidence="3">cv. Yugu1</strain>
    </source>
</reference>
<organism evidence="2 3">
    <name type="scientific">Setaria italica</name>
    <name type="common">Foxtail millet</name>
    <name type="synonym">Panicum italicum</name>
    <dbReference type="NCBI Taxonomy" id="4555"/>
    <lineage>
        <taxon>Eukaryota</taxon>
        <taxon>Viridiplantae</taxon>
        <taxon>Streptophyta</taxon>
        <taxon>Embryophyta</taxon>
        <taxon>Tracheophyta</taxon>
        <taxon>Spermatophyta</taxon>
        <taxon>Magnoliopsida</taxon>
        <taxon>Liliopsida</taxon>
        <taxon>Poales</taxon>
        <taxon>Poaceae</taxon>
        <taxon>PACMAD clade</taxon>
        <taxon>Panicoideae</taxon>
        <taxon>Panicodae</taxon>
        <taxon>Paniceae</taxon>
        <taxon>Cenchrinae</taxon>
        <taxon>Setaria</taxon>
    </lineage>
</organism>
<dbReference type="InParanoid" id="K3XQF0"/>